<comment type="caution">
    <text evidence="1">The sequence shown here is derived from an EMBL/GenBank/DDBJ whole genome shotgun (WGS) entry which is preliminary data.</text>
</comment>
<evidence type="ECO:0000313" key="1">
    <source>
        <dbReference type="EMBL" id="PWY83849.1"/>
    </source>
</evidence>
<sequence>MFITYSIQQWTAENTWLDEEIAHIDHVRTRSYDFSTTKTWVSAKDAHPAVQGKRRIYRHFVPRQVIVDALIEKILGEHMTRRQALRYLLNVTEALFIQPDAGLQETDGMNHIIAYNAWMTWAFEAIADWHGNMYLGYGRGDGRGTKIDIPCSPGDEDVLCAFQQYNRCVEYSLRLVCEVDTLAAFYVDQMAQYMNPVHRWRPGGKSYKSEDMLGDEYLRGKGILPLY</sequence>
<protein>
    <submittedName>
        <fullName evidence="1">Uncharacterized protein</fullName>
    </submittedName>
</protein>
<dbReference type="GeneID" id="37107679"/>
<dbReference type="AlphaFoldDB" id="A0A317WC95"/>
<gene>
    <name evidence="1" type="ORF">BO94DRAFT_115989</name>
</gene>
<name>A0A317WC95_9EURO</name>
<reference evidence="1 2" key="1">
    <citation type="submission" date="2016-12" db="EMBL/GenBank/DDBJ databases">
        <title>The genomes of Aspergillus section Nigri reveals drivers in fungal speciation.</title>
        <authorList>
            <consortium name="DOE Joint Genome Institute"/>
            <person name="Vesth T.C."/>
            <person name="Nybo J."/>
            <person name="Theobald S."/>
            <person name="Brandl J."/>
            <person name="Frisvad J.C."/>
            <person name="Nielsen K.F."/>
            <person name="Lyhne E.K."/>
            <person name="Kogle M.E."/>
            <person name="Kuo A."/>
            <person name="Riley R."/>
            <person name="Clum A."/>
            <person name="Nolan M."/>
            <person name="Lipzen A."/>
            <person name="Salamov A."/>
            <person name="Henrissat B."/>
            <person name="Wiebenga A."/>
            <person name="De Vries R.P."/>
            <person name="Grigoriev I.V."/>
            <person name="Mortensen U.H."/>
            <person name="Andersen M.R."/>
            <person name="Baker S.E."/>
        </authorList>
    </citation>
    <scope>NUCLEOTIDE SEQUENCE [LARGE SCALE GENOMIC DNA]</scope>
    <source>
        <strain evidence="1 2">CBS 115572</strain>
    </source>
</reference>
<organism evidence="1 2">
    <name type="scientific">Aspergillus sclerotioniger CBS 115572</name>
    <dbReference type="NCBI Taxonomy" id="1450535"/>
    <lineage>
        <taxon>Eukaryota</taxon>
        <taxon>Fungi</taxon>
        <taxon>Dikarya</taxon>
        <taxon>Ascomycota</taxon>
        <taxon>Pezizomycotina</taxon>
        <taxon>Eurotiomycetes</taxon>
        <taxon>Eurotiomycetidae</taxon>
        <taxon>Eurotiales</taxon>
        <taxon>Aspergillaceae</taxon>
        <taxon>Aspergillus</taxon>
        <taxon>Aspergillus subgen. Circumdati</taxon>
    </lineage>
</organism>
<keyword evidence="2" id="KW-1185">Reference proteome</keyword>
<proteinExistence type="predicted"/>
<dbReference type="OrthoDB" id="4526762at2759"/>
<evidence type="ECO:0000313" key="2">
    <source>
        <dbReference type="Proteomes" id="UP000246702"/>
    </source>
</evidence>
<accession>A0A317WC95</accession>
<dbReference type="EMBL" id="MSFK01000018">
    <property type="protein sequence ID" value="PWY83849.1"/>
    <property type="molecule type" value="Genomic_DNA"/>
</dbReference>
<dbReference type="RefSeq" id="XP_025466317.1">
    <property type="nucleotide sequence ID" value="XM_025605536.1"/>
</dbReference>
<dbReference type="Proteomes" id="UP000246702">
    <property type="component" value="Unassembled WGS sequence"/>
</dbReference>